<dbReference type="Pfam" id="PF16313">
    <property type="entry name" value="DUF4953"/>
    <property type="match status" value="1"/>
</dbReference>
<dbReference type="AlphaFoldDB" id="A0A918JYH9"/>
<dbReference type="Proteomes" id="UP000601108">
    <property type="component" value="Unassembled WGS sequence"/>
</dbReference>
<dbReference type="InterPro" id="IPR034032">
    <property type="entry name" value="Zn_MMP-like_bac"/>
</dbReference>
<feature type="domain" description="EcxA zinc-binding" evidence="1">
    <location>
        <begin position="396"/>
        <end position="703"/>
    </location>
</feature>
<comment type="caution">
    <text evidence="4">The sequence shown here is derived from an EMBL/GenBank/DDBJ whole genome shotgun (WGS) entry which is preliminary data.</text>
</comment>
<name>A0A918JYH9_9FLAO</name>
<dbReference type="CDD" id="cd04276">
    <property type="entry name" value="ZnMc_MMP_like_2"/>
    <property type="match status" value="1"/>
</dbReference>
<evidence type="ECO:0000313" key="5">
    <source>
        <dbReference type="Proteomes" id="UP000601108"/>
    </source>
</evidence>
<accession>A0A918JYH9</accession>
<dbReference type="InterPro" id="IPR032534">
    <property type="entry name" value="EcxA_zinc-bd"/>
</dbReference>
<dbReference type="Pfam" id="PF17148">
    <property type="entry name" value="DUF5117"/>
    <property type="match status" value="1"/>
</dbReference>
<dbReference type="SUPFAM" id="SSF55486">
    <property type="entry name" value="Metalloproteases ('zincins'), catalytic domain"/>
    <property type="match status" value="1"/>
</dbReference>
<reference evidence="4 5" key="1">
    <citation type="journal article" date="2014" name="Int. J. Syst. Evol. Microbiol.">
        <title>Complete genome sequence of Corynebacterium casei LMG S-19264T (=DSM 44701T), isolated from a smear-ripened cheese.</title>
        <authorList>
            <consortium name="US DOE Joint Genome Institute (JGI-PGF)"/>
            <person name="Walter F."/>
            <person name="Albersmeier A."/>
            <person name="Kalinowski J."/>
            <person name="Ruckert C."/>
        </authorList>
    </citation>
    <scope>NUCLEOTIDE SEQUENCE [LARGE SCALE GENOMIC DNA]</scope>
    <source>
        <strain evidence="4 5">KCTC 12285</strain>
    </source>
</reference>
<protein>
    <recommendedName>
        <fullName evidence="6">Peptidase</fullName>
    </recommendedName>
</protein>
<evidence type="ECO:0000259" key="3">
    <source>
        <dbReference type="Pfam" id="PF17162"/>
    </source>
</evidence>
<dbReference type="InterPro" id="IPR033428">
    <property type="entry name" value="DUF5118"/>
</dbReference>
<dbReference type="Pfam" id="PF17162">
    <property type="entry name" value="DUF5118"/>
    <property type="match status" value="1"/>
</dbReference>
<proteinExistence type="predicted"/>
<feature type="domain" description="DUF5118" evidence="3">
    <location>
        <begin position="27"/>
        <end position="63"/>
    </location>
</feature>
<dbReference type="RefSeq" id="WP_035088265.1">
    <property type="nucleotide sequence ID" value="NZ_BMWS01000031.1"/>
</dbReference>
<dbReference type="EMBL" id="BMWS01000031">
    <property type="protein sequence ID" value="GGX31109.1"/>
    <property type="molecule type" value="Genomic_DNA"/>
</dbReference>
<keyword evidence="5" id="KW-1185">Reference proteome</keyword>
<sequence>MKLYFTCVLFLIGNIISAQFLEQQKNLTSYDGYFKFHYNKSKDEIYLEVDKLESEFLYVHSLATGLGSNDIGLDRGQIGDGVVVTFQKAGNKLLLVQPNQQYRAITDNVLEKRSVEQAFAKSVLFGFPIKEEKTNTYIIDLTPFLLEDTHGIADRLKFQKEGTYSVDKSRSSLSLERTKAFPKNVEFEALITYKGVSSGKNIESVAPDSKYLTVIQHHSFVELPDNKYKKREFDPRSGAISISYMDYATPVQETITKRYIIRHRLEKKDPNQEISEAKKPIVYYLDPGTPEPIRSALLDGAKWWDQAYEAIGFKNAFQVKMLPADVDPMDLRYNVIQWVHRSTRGWSYGASVVDPRTGEIIKGHVSLGSLRIRQDFLIAQALLNQPFKERDNNYQPMLEMALARIRQLSAHEVGHTIGFAHNFAASIKNRASVMDYPHPVVSLKNGKIDISNAYSTNIGEWDKVTVAYSYSEFSKEIKEKEELNKILNEAYQTGMRFITDSDARAKGGAHELAHLWDNGKSATEELENVLKVREVAMTNFSIDNIRTNEPYSVLEDVFAPLYFFHRYQTEAAVKLIGGLNYNYAVKGDQQAIVETVTSKKQKEALTQILKTLSPQVLAIPEDKLKLFPPRAYGYPRTRESFKGKTGVGFDALSAASTASEMTLSLLLHPERVSRLVQQKSLNQNQLGLSETLDKLIKASFGTKAENNYNTEIQHVVNANVLKHIMNLVKTEKVYPQVNAIALAKINTLIPFLKKNTVNVNETMYNAYYLNQINTFLEKPESFKVLPTSPKIPDGSPIGSFICNF</sequence>
<evidence type="ECO:0008006" key="6">
    <source>
        <dbReference type="Google" id="ProtNLM"/>
    </source>
</evidence>
<evidence type="ECO:0000313" key="4">
    <source>
        <dbReference type="EMBL" id="GGX31109.1"/>
    </source>
</evidence>
<evidence type="ECO:0000259" key="1">
    <source>
        <dbReference type="Pfam" id="PF16313"/>
    </source>
</evidence>
<dbReference type="PANTHER" id="PTHR38478">
    <property type="entry name" value="PEPTIDASE M1A AND M12B"/>
    <property type="match status" value="1"/>
</dbReference>
<dbReference type="InterPro" id="IPR033413">
    <property type="entry name" value="DUF5117"/>
</dbReference>
<feature type="domain" description="DUF5117" evidence="2">
    <location>
        <begin position="76"/>
        <end position="268"/>
    </location>
</feature>
<dbReference type="PANTHER" id="PTHR38478:SF1">
    <property type="entry name" value="ZINC DEPENDENT METALLOPROTEASE DOMAIN LIPOPROTEIN"/>
    <property type="match status" value="1"/>
</dbReference>
<evidence type="ECO:0000259" key="2">
    <source>
        <dbReference type="Pfam" id="PF17148"/>
    </source>
</evidence>
<organism evidence="4 5">
    <name type="scientific">Aquimarina muelleri</name>
    <dbReference type="NCBI Taxonomy" id="279356"/>
    <lineage>
        <taxon>Bacteria</taxon>
        <taxon>Pseudomonadati</taxon>
        <taxon>Bacteroidota</taxon>
        <taxon>Flavobacteriia</taxon>
        <taxon>Flavobacteriales</taxon>
        <taxon>Flavobacteriaceae</taxon>
        <taxon>Aquimarina</taxon>
    </lineage>
</organism>
<gene>
    <name evidence="4" type="ORF">GCM10007384_35200</name>
</gene>